<proteinExistence type="predicted"/>
<dbReference type="Gramene" id="mRNA:HanXRQr2_Chr08g0360531">
    <property type="protein sequence ID" value="mRNA:HanXRQr2_Chr08g0360531"/>
    <property type="gene ID" value="HanXRQr2_Chr08g0360531"/>
</dbReference>
<evidence type="ECO:0000313" key="2">
    <source>
        <dbReference type="EMBL" id="KAF5797170.1"/>
    </source>
</evidence>
<protein>
    <submittedName>
        <fullName evidence="2">Uncharacterized protein</fullName>
    </submittedName>
</protein>
<accession>A0A9K3IIL1</accession>
<dbReference type="Gene3D" id="3.30.200.20">
    <property type="entry name" value="Phosphorylase Kinase, domain 1"/>
    <property type="match status" value="1"/>
</dbReference>
<feature type="chain" id="PRO_5039901331" evidence="1">
    <location>
        <begin position="16"/>
        <end position="81"/>
    </location>
</feature>
<evidence type="ECO:0000313" key="3">
    <source>
        <dbReference type="Proteomes" id="UP000215914"/>
    </source>
</evidence>
<dbReference type="AlphaFoldDB" id="A0A9K3IIL1"/>
<keyword evidence="1" id="KW-0732">Signal</keyword>
<reference evidence="2" key="1">
    <citation type="journal article" date="2017" name="Nature">
        <title>The sunflower genome provides insights into oil metabolism, flowering and Asterid evolution.</title>
        <authorList>
            <person name="Badouin H."/>
            <person name="Gouzy J."/>
            <person name="Grassa C.J."/>
            <person name="Murat F."/>
            <person name="Staton S.E."/>
            <person name="Cottret L."/>
            <person name="Lelandais-Briere C."/>
            <person name="Owens G.L."/>
            <person name="Carrere S."/>
            <person name="Mayjonade B."/>
            <person name="Legrand L."/>
            <person name="Gill N."/>
            <person name="Kane N.C."/>
            <person name="Bowers J.E."/>
            <person name="Hubner S."/>
            <person name="Bellec A."/>
            <person name="Berard A."/>
            <person name="Berges H."/>
            <person name="Blanchet N."/>
            <person name="Boniface M.C."/>
            <person name="Brunel D."/>
            <person name="Catrice O."/>
            <person name="Chaidir N."/>
            <person name="Claudel C."/>
            <person name="Donnadieu C."/>
            <person name="Faraut T."/>
            <person name="Fievet G."/>
            <person name="Helmstetter N."/>
            <person name="King M."/>
            <person name="Knapp S.J."/>
            <person name="Lai Z."/>
            <person name="Le Paslier M.C."/>
            <person name="Lippi Y."/>
            <person name="Lorenzon L."/>
            <person name="Mandel J.R."/>
            <person name="Marage G."/>
            <person name="Marchand G."/>
            <person name="Marquand E."/>
            <person name="Bret-Mestries E."/>
            <person name="Morien E."/>
            <person name="Nambeesan S."/>
            <person name="Nguyen T."/>
            <person name="Pegot-Espagnet P."/>
            <person name="Pouilly N."/>
            <person name="Raftis F."/>
            <person name="Sallet E."/>
            <person name="Schiex T."/>
            <person name="Thomas J."/>
            <person name="Vandecasteele C."/>
            <person name="Vares D."/>
            <person name="Vear F."/>
            <person name="Vautrin S."/>
            <person name="Crespi M."/>
            <person name="Mangin B."/>
            <person name="Burke J.M."/>
            <person name="Salse J."/>
            <person name="Munos S."/>
            <person name="Vincourt P."/>
            <person name="Rieseberg L.H."/>
            <person name="Langlade N.B."/>
        </authorList>
    </citation>
    <scope>NUCLEOTIDE SEQUENCE</scope>
    <source>
        <tissue evidence="2">Leaves</tissue>
    </source>
</reference>
<gene>
    <name evidence="2" type="ORF">HanXRQr2_Chr08g0360531</name>
</gene>
<feature type="signal peptide" evidence="1">
    <location>
        <begin position="1"/>
        <end position="15"/>
    </location>
</feature>
<organism evidence="2 3">
    <name type="scientific">Helianthus annuus</name>
    <name type="common">Common sunflower</name>
    <dbReference type="NCBI Taxonomy" id="4232"/>
    <lineage>
        <taxon>Eukaryota</taxon>
        <taxon>Viridiplantae</taxon>
        <taxon>Streptophyta</taxon>
        <taxon>Embryophyta</taxon>
        <taxon>Tracheophyta</taxon>
        <taxon>Spermatophyta</taxon>
        <taxon>Magnoliopsida</taxon>
        <taxon>eudicotyledons</taxon>
        <taxon>Gunneridae</taxon>
        <taxon>Pentapetalae</taxon>
        <taxon>asterids</taxon>
        <taxon>campanulids</taxon>
        <taxon>Asterales</taxon>
        <taxon>Asteraceae</taxon>
        <taxon>Asteroideae</taxon>
        <taxon>Heliantheae alliance</taxon>
        <taxon>Heliantheae</taxon>
        <taxon>Helianthus</taxon>
    </lineage>
</organism>
<dbReference type="EMBL" id="MNCJ02000323">
    <property type="protein sequence ID" value="KAF5797170.1"/>
    <property type="molecule type" value="Genomic_DNA"/>
</dbReference>
<keyword evidence="3" id="KW-1185">Reference proteome</keyword>
<name>A0A9K3IIL1_HELAN</name>
<dbReference type="Proteomes" id="UP000215914">
    <property type="component" value="Unassembled WGS sequence"/>
</dbReference>
<reference evidence="2" key="2">
    <citation type="submission" date="2020-06" db="EMBL/GenBank/DDBJ databases">
        <title>Helianthus annuus Genome sequencing and assembly Release 2.</title>
        <authorList>
            <person name="Gouzy J."/>
            <person name="Langlade N."/>
            <person name="Munos S."/>
        </authorList>
    </citation>
    <scope>NUCLEOTIDE SEQUENCE</scope>
    <source>
        <tissue evidence="2">Leaves</tissue>
    </source>
</reference>
<comment type="caution">
    <text evidence="2">The sequence shown here is derived from an EMBL/GenBank/DDBJ whole genome shotgun (WGS) entry which is preliminary data.</text>
</comment>
<evidence type="ECO:0000256" key="1">
    <source>
        <dbReference type="SAM" id="SignalP"/>
    </source>
</evidence>
<sequence length="81" mass="9368">MIFKILVYCFRLKLAILLHTSRLERKLGKEGFCQVYVGRKVIGSWGNTGPVEVALKLEHRNGKGCGYCPPYKWQVYKLAFF</sequence>